<reference evidence="21 22" key="1">
    <citation type="submission" date="2016-10" db="EMBL/GenBank/DDBJ databases">
        <authorList>
            <person name="de Groot N.N."/>
        </authorList>
    </citation>
    <scope>NUCLEOTIDE SEQUENCE [LARGE SCALE GENOMIC DNA]</scope>
    <source>
        <strain evidence="21 22">ATCC BAA-466</strain>
    </source>
</reference>
<evidence type="ECO:0000256" key="10">
    <source>
        <dbReference type="ARBA" id="ARBA00022960"/>
    </source>
</evidence>
<name>A0A1G7QU65_9LACT</name>
<evidence type="ECO:0000256" key="18">
    <source>
        <dbReference type="SAM" id="Phobius"/>
    </source>
</evidence>
<dbReference type="PANTHER" id="PTHR32282:SF32">
    <property type="entry name" value="PENICILLIN-BINDING PROTEIN 2A"/>
    <property type="match status" value="1"/>
</dbReference>
<dbReference type="Proteomes" id="UP000199708">
    <property type="component" value="Unassembled WGS sequence"/>
</dbReference>
<dbReference type="FunFam" id="1.10.3810.10:FF:000001">
    <property type="entry name" value="Penicillin-binding protein 1A"/>
    <property type="match status" value="1"/>
</dbReference>
<proteinExistence type="inferred from homology"/>
<keyword evidence="10" id="KW-0133">Cell shape</keyword>
<dbReference type="SUPFAM" id="SSF53955">
    <property type="entry name" value="Lysozyme-like"/>
    <property type="match status" value="1"/>
</dbReference>
<dbReference type="NCBIfam" id="TIGR02074">
    <property type="entry name" value="PBP_1a_fam"/>
    <property type="match status" value="1"/>
</dbReference>
<dbReference type="Gene3D" id="1.10.3810.10">
    <property type="entry name" value="Biosynthetic peptidoglycan transglycosylase-like"/>
    <property type="match status" value="1"/>
</dbReference>
<comment type="similarity">
    <text evidence="2">In the N-terminal section; belongs to the glycosyltransferase 51 family.</text>
</comment>
<keyword evidence="15" id="KW-0961">Cell wall biogenesis/degradation</keyword>
<dbReference type="GO" id="GO:0006508">
    <property type="term" value="P:proteolysis"/>
    <property type="evidence" value="ECO:0007669"/>
    <property type="project" value="UniProtKB-KW"/>
</dbReference>
<keyword evidence="4" id="KW-0121">Carboxypeptidase</keyword>
<keyword evidence="11" id="KW-0573">Peptidoglycan synthesis</keyword>
<dbReference type="GO" id="GO:0009002">
    <property type="term" value="F:serine-type D-Ala-D-Ala carboxypeptidase activity"/>
    <property type="evidence" value="ECO:0007669"/>
    <property type="project" value="UniProtKB-EC"/>
</dbReference>
<dbReference type="SUPFAM" id="SSF56601">
    <property type="entry name" value="beta-lactamase/transpeptidase-like"/>
    <property type="match status" value="1"/>
</dbReference>
<evidence type="ECO:0000259" key="19">
    <source>
        <dbReference type="Pfam" id="PF00905"/>
    </source>
</evidence>
<dbReference type="InterPro" id="IPR001460">
    <property type="entry name" value="PCN-bd_Tpept"/>
</dbReference>
<keyword evidence="12 18" id="KW-1133">Transmembrane helix</keyword>
<dbReference type="InterPro" id="IPR012338">
    <property type="entry name" value="Beta-lactam/transpept-like"/>
</dbReference>
<comment type="similarity">
    <text evidence="1">In the C-terminal section; belongs to the transpeptidase family.</text>
</comment>
<evidence type="ECO:0000256" key="5">
    <source>
        <dbReference type="ARBA" id="ARBA00022670"/>
    </source>
</evidence>
<sequence>MVKNKLKVKQYTMIQGLKNLWRYYRGWKWLIFITLSLSLFLTSYLVFIAKSTDVKQLHDSLQTKTEIYDQDDQYAGTLLSQKGTYVSLDEISPIMQETVVKTEDKRFYEHNGFDTIGIGRALFRLLINRNTSGGGGSTLTQQLAKNAFLTLDQTFQRKLKELFLALEIEKTYSKDQILEMYLNNAYFGNGVWGIEDAAQKYFGISAYQLDQNQSMVLTGILKGPSIYNPIDDYQAAIDRRNVIADLLAKEGVISFVNAEEYKTMPIPLMDNYIPTSSGHEFPFYFDAVINEAIRLVDIPEEDLMSKGYRIYTNLDVNAQQGLNNAYQENAYLFNDGVYDAPIVQSASAVVNTHTGGIMAIFGGRGDYVYRGFNRASDMFRAPGSTIKPLAVYLPALESGYNIHSMVPDEVKAYGKDHFAPENFNRETDPRGEVPLYYALAQSKNTSAVYLLDKLGIQTAVDKLHQFGIEVPKQDQQLTLALGAFSTGVSPVQLASAYATFANKGIRNESYFIRRIEDISGKVVYENEKPRRHLIMTKTVAADMTSMMLDTYGGNGTGYGAGPNSGIIAGKTGTTEVSDGSTKTRDHWMVGYTPDFAIATWIGLDDVESADLDEIMPNGMGKLFNSQTSYIMAYSPQTPFEVTYASQMEDDTNGKLGGDWLEGLDIDFNEELSTLKENGENLWEQVKSFTNEKTQEMINWLDTLDLPI</sequence>
<protein>
    <submittedName>
        <fullName evidence="21">Penicillin-binding protein 2A</fullName>
    </submittedName>
</protein>
<dbReference type="InterPro" id="IPR050396">
    <property type="entry name" value="Glycosyltr_51/Transpeptidase"/>
</dbReference>
<feature type="domain" description="Penicillin-binding protein transpeptidase" evidence="19">
    <location>
        <begin position="349"/>
        <end position="594"/>
    </location>
</feature>
<evidence type="ECO:0000256" key="13">
    <source>
        <dbReference type="ARBA" id="ARBA00023136"/>
    </source>
</evidence>
<dbReference type="RefSeq" id="WP_245694802.1">
    <property type="nucleotide sequence ID" value="NZ_FNCK01000002.1"/>
</dbReference>
<dbReference type="Pfam" id="PF00905">
    <property type="entry name" value="Transpeptidase"/>
    <property type="match status" value="1"/>
</dbReference>
<keyword evidence="5" id="KW-0645">Protease</keyword>
<dbReference type="GO" id="GO:0008360">
    <property type="term" value="P:regulation of cell shape"/>
    <property type="evidence" value="ECO:0007669"/>
    <property type="project" value="UniProtKB-KW"/>
</dbReference>
<keyword evidence="6" id="KW-0328">Glycosyltransferase</keyword>
<gene>
    <name evidence="21" type="ORF">SAMN05421791_102221</name>
</gene>
<evidence type="ECO:0000313" key="22">
    <source>
        <dbReference type="Proteomes" id="UP000199708"/>
    </source>
</evidence>
<organism evidence="21 22">
    <name type="scientific">Facklamia miroungae</name>
    <dbReference type="NCBI Taxonomy" id="120956"/>
    <lineage>
        <taxon>Bacteria</taxon>
        <taxon>Bacillati</taxon>
        <taxon>Bacillota</taxon>
        <taxon>Bacilli</taxon>
        <taxon>Lactobacillales</taxon>
        <taxon>Aerococcaceae</taxon>
        <taxon>Facklamia</taxon>
    </lineage>
</organism>
<feature type="domain" description="Glycosyl transferase family 51" evidence="20">
    <location>
        <begin position="80"/>
        <end position="245"/>
    </location>
</feature>
<keyword evidence="3" id="KW-1003">Cell membrane</keyword>
<dbReference type="InterPro" id="IPR036950">
    <property type="entry name" value="PBP_transglycosylase"/>
</dbReference>
<evidence type="ECO:0000256" key="11">
    <source>
        <dbReference type="ARBA" id="ARBA00022984"/>
    </source>
</evidence>
<accession>A0A1G7QU65</accession>
<comment type="catalytic activity">
    <reaction evidence="17">
        <text>[GlcNAc-(1-&gt;4)-Mur2Ac(oyl-L-Ala-gamma-D-Glu-L-Lys-D-Ala-D-Ala)](n)-di-trans,octa-cis-undecaprenyl diphosphate + beta-D-GlcNAc-(1-&gt;4)-Mur2Ac(oyl-L-Ala-gamma-D-Glu-L-Lys-D-Ala-D-Ala)-di-trans,octa-cis-undecaprenyl diphosphate = [GlcNAc-(1-&gt;4)-Mur2Ac(oyl-L-Ala-gamma-D-Glu-L-Lys-D-Ala-D-Ala)](n+1)-di-trans,octa-cis-undecaprenyl diphosphate + di-trans,octa-cis-undecaprenyl diphosphate + H(+)</text>
        <dbReference type="Rhea" id="RHEA:23708"/>
        <dbReference type="Rhea" id="RHEA-COMP:9602"/>
        <dbReference type="Rhea" id="RHEA-COMP:9603"/>
        <dbReference type="ChEBI" id="CHEBI:15378"/>
        <dbReference type="ChEBI" id="CHEBI:58405"/>
        <dbReference type="ChEBI" id="CHEBI:60033"/>
        <dbReference type="ChEBI" id="CHEBI:78435"/>
        <dbReference type="EC" id="2.4.99.28"/>
    </reaction>
</comment>
<dbReference type="STRING" id="120956.SAMN05421791_102221"/>
<evidence type="ECO:0000256" key="17">
    <source>
        <dbReference type="ARBA" id="ARBA00049902"/>
    </source>
</evidence>
<dbReference type="EMBL" id="FNCK01000002">
    <property type="protein sequence ID" value="SDG02062.1"/>
    <property type="molecule type" value="Genomic_DNA"/>
</dbReference>
<dbReference type="GO" id="GO:0008955">
    <property type="term" value="F:peptidoglycan glycosyltransferase activity"/>
    <property type="evidence" value="ECO:0007669"/>
    <property type="project" value="UniProtKB-EC"/>
</dbReference>
<evidence type="ECO:0000256" key="4">
    <source>
        <dbReference type="ARBA" id="ARBA00022645"/>
    </source>
</evidence>
<dbReference type="Gene3D" id="3.40.710.10">
    <property type="entry name" value="DD-peptidase/beta-lactamase superfamily"/>
    <property type="match status" value="1"/>
</dbReference>
<dbReference type="Pfam" id="PF00912">
    <property type="entry name" value="Transgly"/>
    <property type="match status" value="1"/>
</dbReference>
<evidence type="ECO:0000259" key="20">
    <source>
        <dbReference type="Pfam" id="PF00912"/>
    </source>
</evidence>
<evidence type="ECO:0000256" key="3">
    <source>
        <dbReference type="ARBA" id="ARBA00022475"/>
    </source>
</evidence>
<dbReference type="InterPro" id="IPR001264">
    <property type="entry name" value="Glyco_trans_51"/>
</dbReference>
<keyword evidence="13 18" id="KW-0472">Membrane</keyword>
<evidence type="ECO:0000256" key="8">
    <source>
        <dbReference type="ARBA" id="ARBA00022692"/>
    </source>
</evidence>
<dbReference type="Gene3D" id="6.20.370.110">
    <property type="match status" value="1"/>
</dbReference>
<dbReference type="InterPro" id="IPR023346">
    <property type="entry name" value="Lysozyme-like_dom_sf"/>
</dbReference>
<comment type="catalytic activity">
    <reaction evidence="16">
        <text>Preferential cleavage: (Ac)2-L-Lys-D-Ala-|-D-Ala. Also transpeptidation of peptidyl-alanyl moieties that are N-acyl substituents of D-alanine.</text>
        <dbReference type="EC" id="3.4.16.4"/>
    </reaction>
</comment>
<evidence type="ECO:0000256" key="1">
    <source>
        <dbReference type="ARBA" id="ARBA00007090"/>
    </source>
</evidence>
<keyword evidence="9" id="KW-0378">Hydrolase</keyword>
<evidence type="ECO:0000256" key="15">
    <source>
        <dbReference type="ARBA" id="ARBA00023316"/>
    </source>
</evidence>
<dbReference type="GO" id="GO:0008658">
    <property type="term" value="F:penicillin binding"/>
    <property type="evidence" value="ECO:0007669"/>
    <property type="project" value="InterPro"/>
</dbReference>
<evidence type="ECO:0000256" key="7">
    <source>
        <dbReference type="ARBA" id="ARBA00022679"/>
    </source>
</evidence>
<evidence type="ECO:0000313" key="21">
    <source>
        <dbReference type="EMBL" id="SDG02062.1"/>
    </source>
</evidence>
<dbReference type="PANTHER" id="PTHR32282">
    <property type="entry name" value="BINDING PROTEIN TRANSPEPTIDASE, PUTATIVE-RELATED"/>
    <property type="match status" value="1"/>
</dbReference>
<evidence type="ECO:0000256" key="2">
    <source>
        <dbReference type="ARBA" id="ARBA00007739"/>
    </source>
</evidence>
<feature type="transmembrane region" description="Helical" evidence="18">
    <location>
        <begin position="29"/>
        <end position="49"/>
    </location>
</feature>
<evidence type="ECO:0000256" key="16">
    <source>
        <dbReference type="ARBA" id="ARBA00034000"/>
    </source>
</evidence>
<evidence type="ECO:0000256" key="9">
    <source>
        <dbReference type="ARBA" id="ARBA00022801"/>
    </source>
</evidence>
<dbReference type="GO" id="GO:0071555">
    <property type="term" value="P:cell wall organization"/>
    <property type="evidence" value="ECO:0007669"/>
    <property type="project" value="UniProtKB-KW"/>
</dbReference>
<evidence type="ECO:0000256" key="12">
    <source>
        <dbReference type="ARBA" id="ARBA00022989"/>
    </source>
</evidence>
<keyword evidence="14" id="KW-0511">Multifunctional enzyme</keyword>
<evidence type="ECO:0000256" key="14">
    <source>
        <dbReference type="ARBA" id="ARBA00023268"/>
    </source>
</evidence>
<keyword evidence="22" id="KW-1185">Reference proteome</keyword>
<dbReference type="AlphaFoldDB" id="A0A1G7QU65"/>
<keyword evidence="8 18" id="KW-0812">Transmembrane</keyword>
<keyword evidence="7" id="KW-0808">Transferase</keyword>
<dbReference type="GO" id="GO:0030288">
    <property type="term" value="C:outer membrane-bounded periplasmic space"/>
    <property type="evidence" value="ECO:0007669"/>
    <property type="project" value="TreeGrafter"/>
</dbReference>
<dbReference type="GO" id="GO:0009252">
    <property type="term" value="P:peptidoglycan biosynthetic process"/>
    <property type="evidence" value="ECO:0007669"/>
    <property type="project" value="UniProtKB-KW"/>
</dbReference>
<evidence type="ECO:0000256" key="6">
    <source>
        <dbReference type="ARBA" id="ARBA00022676"/>
    </source>
</evidence>